<reference evidence="10" key="2">
    <citation type="submission" date="2024-04" db="EMBL/GenBank/DDBJ databases">
        <authorList>
            <person name="Chen Y."/>
            <person name="Shah S."/>
            <person name="Dougan E. K."/>
            <person name="Thang M."/>
            <person name="Chan C."/>
        </authorList>
    </citation>
    <scope>NUCLEOTIDE SEQUENCE [LARGE SCALE GENOMIC DNA]</scope>
</reference>
<reference evidence="9" key="1">
    <citation type="submission" date="2022-10" db="EMBL/GenBank/DDBJ databases">
        <authorList>
            <person name="Chen Y."/>
            <person name="Dougan E. K."/>
            <person name="Chan C."/>
            <person name="Rhodes N."/>
            <person name="Thang M."/>
        </authorList>
    </citation>
    <scope>NUCLEOTIDE SEQUENCE</scope>
</reference>
<dbReference type="PROSITE" id="PS50157">
    <property type="entry name" value="ZINC_FINGER_C2H2_2"/>
    <property type="match status" value="1"/>
</dbReference>
<keyword evidence="12" id="KW-1185">Reference proteome</keyword>
<evidence type="ECO:0000259" key="8">
    <source>
        <dbReference type="PROSITE" id="PS50157"/>
    </source>
</evidence>
<evidence type="ECO:0000256" key="5">
    <source>
        <dbReference type="ARBA" id="ARBA00023242"/>
    </source>
</evidence>
<evidence type="ECO:0000313" key="11">
    <source>
        <dbReference type="EMBL" id="CAL4766748.1"/>
    </source>
</evidence>
<feature type="domain" description="C2H2-type" evidence="8">
    <location>
        <begin position="44"/>
        <end position="75"/>
    </location>
</feature>
<dbReference type="InterPro" id="IPR036236">
    <property type="entry name" value="Znf_C2H2_sf"/>
</dbReference>
<dbReference type="CDD" id="cd20908">
    <property type="entry name" value="SUF4-like"/>
    <property type="match status" value="1"/>
</dbReference>
<evidence type="ECO:0000256" key="7">
    <source>
        <dbReference type="SAM" id="MobiDB-lite"/>
    </source>
</evidence>
<evidence type="ECO:0000313" key="12">
    <source>
        <dbReference type="Proteomes" id="UP001152797"/>
    </source>
</evidence>
<proteinExistence type="predicted"/>
<sequence>MGRKKVLGANEAPEVAESTPFCYYCDREFDDVKTLVHHQRTKHFCCGECGRTFGSVTSLRVHMLNSYKKSLKEVPHAMSGRENPDVVVHGMDGLPQDILEERIQKSKADADDKREEEKERSKGAPKVDPSSPASKSLPPTAMPSTSPEPQSGQKQAASPETGNRADLPLEPPTPSQKLEENVDAAVTSLPPALKLLVPELLEETPQCEGLPDALASLHSIAVQALASFGLLQPGSYGANKMDAALQAAVAAVKQPTKPSQAQPAMLDVPSAALGPTVSLPVGFAPVAAQPTTQPLRPLGPAPMGCFPAQFPPMQGGPMAMSLGPGRPPSAVPNTTGQARPPGYVPGPQTMACGCAAQPMQLPFGVQAMGMGMPAVGGRQIGGAPTMPLGGIALPTQLPNSGIAGMEPAEKRAKMDVA</sequence>
<protein>
    <submittedName>
        <fullName evidence="11">C2H2-type domain-containing protein</fullName>
    </submittedName>
</protein>
<dbReference type="InterPro" id="IPR013087">
    <property type="entry name" value="Znf_C2H2_type"/>
</dbReference>
<dbReference type="OrthoDB" id="1306014at2759"/>
<evidence type="ECO:0000256" key="1">
    <source>
        <dbReference type="ARBA" id="ARBA00004123"/>
    </source>
</evidence>
<name>A0A9P1BWJ3_9DINO</name>
<feature type="compositionally biased region" description="Basic and acidic residues" evidence="7">
    <location>
        <begin position="103"/>
        <end position="122"/>
    </location>
</feature>
<dbReference type="AlphaFoldDB" id="A0A9P1BWJ3"/>
<dbReference type="EMBL" id="CAMXCT010000485">
    <property type="protein sequence ID" value="CAI3979436.1"/>
    <property type="molecule type" value="Genomic_DNA"/>
</dbReference>
<dbReference type="PANTHER" id="PTHR23215">
    <property type="entry name" value="ZINC FINGER PROTEIN 207"/>
    <property type="match status" value="1"/>
</dbReference>
<evidence type="ECO:0000256" key="4">
    <source>
        <dbReference type="ARBA" id="ARBA00022833"/>
    </source>
</evidence>
<keyword evidence="5" id="KW-0539">Nucleus</keyword>
<dbReference type="SMART" id="SM00355">
    <property type="entry name" value="ZnF_C2H2"/>
    <property type="match status" value="2"/>
</dbReference>
<keyword evidence="4" id="KW-0862">Zinc</keyword>
<dbReference type="GO" id="GO:0008270">
    <property type="term" value="F:zinc ion binding"/>
    <property type="evidence" value="ECO:0007669"/>
    <property type="project" value="UniProtKB-KW"/>
</dbReference>
<evidence type="ECO:0000256" key="6">
    <source>
        <dbReference type="PROSITE-ProRule" id="PRU00042"/>
    </source>
</evidence>
<evidence type="ECO:0000256" key="2">
    <source>
        <dbReference type="ARBA" id="ARBA00022723"/>
    </source>
</evidence>
<organism evidence="9">
    <name type="scientific">Cladocopium goreaui</name>
    <dbReference type="NCBI Taxonomy" id="2562237"/>
    <lineage>
        <taxon>Eukaryota</taxon>
        <taxon>Sar</taxon>
        <taxon>Alveolata</taxon>
        <taxon>Dinophyceae</taxon>
        <taxon>Suessiales</taxon>
        <taxon>Symbiodiniaceae</taxon>
        <taxon>Cladocopium</taxon>
    </lineage>
</organism>
<evidence type="ECO:0000256" key="3">
    <source>
        <dbReference type="ARBA" id="ARBA00022771"/>
    </source>
</evidence>
<dbReference type="EMBL" id="CAMXCT020000485">
    <property type="protein sequence ID" value="CAL1132811.1"/>
    <property type="molecule type" value="Genomic_DNA"/>
</dbReference>
<feature type="compositionally biased region" description="Polar residues" evidence="7">
    <location>
        <begin position="142"/>
        <end position="161"/>
    </location>
</feature>
<keyword evidence="2" id="KW-0479">Metal-binding</keyword>
<gene>
    <name evidence="9" type="ORF">C1SCF055_LOCUS7387</name>
</gene>
<comment type="caution">
    <text evidence="9">The sequence shown here is derived from an EMBL/GenBank/DDBJ whole genome shotgun (WGS) entry which is preliminary data.</text>
</comment>
<dbReference type="PANTHER" id="PTHR23215:SF0">
    <property type="entry name" value="BUB3-INTERACTING AND GLEBS MOTIF-CONTAINING PROTEIN ZNF207"/>
    <property type="match status" value="1"/>
</dbReference>
<accession>A0A9P1BWJ3</accession>
<evidence type="ECO:0000313" key="10">
    <source>
        <dbReference type="EMBL" id="CAL1132811.1"/>
    </source>
</evidence>
<dbReference type="GO" id="GO:0005634">
    <property type="term" value="C:nucleus"/>
    <property type="evidence" value="ECO:0007669"/>
    <property type="project" value="UniProtKB-SubCell"/>
</dbReference>
<dbReference type="SUPFAM" id="SSF57667">
    <property type="entry name" value="beta-beta-alpha zinc fingers"/>
    <property type="match status" value="1"/>
</dbReference>
<dbReference type="Proteomes" id="UP001152797">
    <property type="component" value="Unassembled WGS sequence"/>
</dbReference>
<feature type="region of interest" description="Disordered" evidence="7">
    <location>
        <begin position="103"/>
        <end position="181"/>
    </location>
</feature>
<evidence type="ECO:0000313" key="9">
    <source>
        <dbReference type="EMBL" id="CAI3979436.1"/>
    </source>
</evidence>
<dbReference type="Gene3D" id="3.30.160.60">
    <property type="entry name" value="Classic Zinc Finger"/>
    <property type="match status" value="1"/>
</dbReference>
<comment type="subcellular location">
    <subcellularLocation>
        <location evidence="1">Nucleus</location>
    </subcellularLocation>
</comment>
<dbReference type="EMBL" id="CAMXCT030000485">
    <property type="protein sequence ID" value="CAL4766748.1"/>
    <property type="molecule type" value="Genomic_DNA"/>
</dbReference>
<keyword evidence="3 6" id="KW-0863">Zinc-finger</keyword>